<evidence type="ECO:0000313" key="9">
    <source>
        <dbReference type="EMBL" id="EST46457.1"/>
    </source>
</evidence>
<feature type="domain" description="Serine/threonine specific protein phosphatases" evidence="8">
    <location>
        <begin position="290"/>
        <end position="295"/>
    </location>
</feature>
<reference evidence="9 10" key="1">
    <citation type="journal article" date="2014" name="PLoS Genet.">
        <title>The Genome of Spironucleus salmonicida Highlights a Fish Pathogen Adapted to Fluctuating Environments.</title>
        <authorList>
            <person name="Xu F."/>
            <person name="Jerlstrom-Hultqvist J."/>
            <person name="Einarsson E."/>
            <person name="Astvaldsson A."/>
            <person name="Svard S.G."/>
            <person name="Andersson J.O."/>
        </authorList>
    </citation>
    <scope>NUCLEOTIDE SEQUENCE</scope>
    <source>
        <strain evidence="10">ATCC 50377</strain>
    </source>
</reference>
<evidence type="ECO:0000256" key="3">
    <source>
        <dbReference type="ARBA" id="ARBA00022723"/>
    </source>
</evidence>
<accession>V6LP51</accession>
<dbReference type="PIRSF" id="PIRSF033096">
    <property type="entry name" value="PPPtase_5"/>
    <property type="match status" value="1"/>
</dbReference>
<evidence type="ECO:0000256" key="7">
    <source>
        <dbReference type="RuleBase" id="RU004273"/>
    </source>
</evidence>
<dbReference type="OrthoDB" id="10249871at2759"/>
<gene>
    <name evidence="9" type="ORF">SS50377_13541</name>
    <name evidence="10" type="ORF">SS50377_23779</name>
</gene>
<dbReference type="SUPFAM" id="SSF56300">
    <property type="entry name" value="Metallo-dependent phosphatases"/>
    <property type="match status" value="1"/>
</dbReference>
<dbReference type="InterPro" id="IPR011990">
    <property type="entry name" value="TPR-like_helical_dom_sf"/>
</dbReference>
<evidence type="ECO:0000259" key="8">
    <source>
        <dbReference type="PROSITE" id="PS00125"/>
    </source>
</evidence>
<feature type="active site" description="Proton donor/acceptor" evidence="5">
    <location>
        <position position="294"/>
    </location>
</feature>
<feature type="repeat" description="TPR" evidence="6">
    <location>
        <begin position="2"/>
        <end position="35"/>
    </location>
</feature>
<dbReference type="Pfam" id="PF13414">
    <property type="entry name" value="TPR_11"/>
    <property type="match status" value="1"/>
</dbReference>
<dbReference type="PANTHER" id="PTHR45668:SF5">
    <property type="entry name" value="SERINE_THREONINE-PROTEIN PHOSPHATASE 5"/>
    <property type="match status" value="1"/>
</dbReference>
<evidence type="ECO:0000256" key="2">
    <source>
        <dbReference type="ARBA" id="ARBA00008786"/>
    </source>
</evidence>
<dbReference type="Proteomes" id="UP000018208">
    <property type="component" value="Unassembled WGS sequence"/>
</dbReference>
<dbReference type="PANTHER" id="PTHR45668">
    <property type="entry name" value="SERINE/THREONINE-PROTEIN PHOSPHATASE 5-RELATED"/>
    <property type="match status" value="1"/>
</dbReference>
<sequence length="475" mass="53496">MAAELKDQGNKYFLSGDYALSQTLYTQALDIEPESPIILSNRANANFMLGDFLPAEQDALKAVQIDPQYVKGYWRLAEIYSCTTKQQQALEMYRKAHDILPNNKKIALALTSAIQVVGRSKAPNLLKGLSDIPVRNLNDFIKYQNANNQLANPYTANSTGPESVNEDGRQYRFDIENNIVGLFEELSSGRFLHSQEVFRLIHKAGEVINPLKAVSEFSFNSKLFIIGDIHGSLPDFKQIFNVHIKLNEFDKSDDSILILGDYVDRGDFGHQVVLFFAALKIKYPNRVHMIRGNHETPQMNSFFGYQQQIENNYGTKSGVFSFMTQFFANLPLSYIFTDNISKNRFFACHGGPPVKTEDFMSCIPEKTIEPSDEVSQQLLWNDPNKDGSSGMRPSHRGVGVIFGKDLNSNFCAKYGFQRIFRGHEVVYEAGGVKDDFNDGKHITVFSSSHYMGQGNYGGMALLEAGQEGWKVIKTM</sequence>
<evidence type="ECO:0000313" key="11">
    <source>
        <dbReference type="Proteomes" id="UP000018208"/>
    </source>
</evidence>
<dbReference type="PROSITE" id="PS00125">
    <property type="entry name" value="SER_THR_PHOSPHATASE"/>
    <property type="match status" value="1"/>
</dbReference>
<organism evidence="9">
    <name type="scientific">Spironucleus salmonicida</name>
    <dbReference type="NCBI Taxonomy" id="348837"/>
    <lineage>
        <taxon>Eukaryota</taxon>
        <taxon>Metamonada</taxon>
        <taxon>Diplomonadida</taxon>
        <taxon>Hexamitidae</taxon>
        <taxon>Hexamitinae</taxon>
        <taxon>Spironucleus</taxon>
    </lineage>
</organism>
<dbReference type="SMART" id="SM00028">
    <property type="entry name" value="TPR"/>
    <property type="match status" value="3"/>
</dbReference>
<dbReference type="EC" id="3.1.3.16" evidence="7"/>
<reference evidence="10" key="2">
    <citation type="submission" date="2020-12" db="EMBL/GenBank/DDBJ databases">
        <title>New Spironucleus salmonicida genome in near-complete chromosomes.</title>
        <authorList>
            <person name="Xu F."/>
            <person name="Kurt Z."/>
            <person name="Jimenez-Gonzalez A."/>
            <person name="Astvaldsson A."/>
            <person name="Andersson J.O."/>
            <person name="Svard S.G."/>
        </authorList>
    </citation>
    <scope>NUCLEOTIDE SEQUENCE</scope>
    <source>
        <strain evidence="10">ATCC 50377</strain>
    </source>
</reference>
<keyword evidence="11" id="KW-1185">Reference proteome</keyword>
<dbReference type="AlphaFoldDB" id="V6LP51"/>
<comment type="cofactor">
    <cofactor evidence="1">
        <name>Mn(2+)</name>
        <dbReference type="ChEBI" id="CHEBI:29035"/>
    </cofactor>
</comment>
<evidence type="ECO:0000256" key="1">
    <source>
        <dbReference type="ARBA" id="ARBA00001936"/>
    </source>
</evidence>
<dbReference type="SMART" id="SM00156">
    <property type="entry name" value="PP2Ac"/>
    <property type="match status" value="1"/>
</dbReference>
<comment type="catalytic activity">
    <reaction evidence="7">
        <text>O-phospho-L-threonyl-[protein] + H2O = L-threonyl-[protein] + phosphate</text>
        <dbReference type="Rhea" id="RHEA:47004"/>
        <dbReference type="Rhea" id="RHEA-COMP:11060"/>
        <dbReference type="Rhea" id="RHEA-COMP:11605"/>
        <dbReference type="ChEBI" id="CHEBI:15377"/>
        <dbReference type="ChEBI" id="CHEBI:30013"/>
        <dbReference type="ChEBI" id="CHEBI:43474"/>
        <dbReference type="ChEBI" id="CHEBI:61977"/>
        <dbReference type="EC" id="3.1.3.16"/>
    </reaction>
</comment>
<dbReference type="InterPro" id="IPR051134">
    <property type="entry name" value="PPP_phosphatase"/>
</dbReference>
<name>V6LP51_9EUKA</name>
<dbReference type="EMBL" id="KI546074">
    <property type="protein sequence ID" value="EST46457.1"/>
    <property type="molecule type" value="Genomic_DNA"/>
</dbReference>
<dbReference type="GO" id="GO:0046872">
    <property type="term" value="F:metal ion binding"/>
    <property type="evidence" value="ECO:0007669"/>
    <property type="project" value="UniProtKB-KW"/>
</dbReference>
<dbReference type="Pfam" id="PF00149">
    <property type="entry name" value="Metallophos"/>
    <property type="match status" value="1"/>
</dbReference>
<dbReference type="InterPro" id="IPR019734">
    <property type="entry name" value="TPR_rpt"/>
</dbReference>
<dbReference type="CDD" id="cd00144">
    <property type="entry name" value="MPP_PPP_family"/>
    <property type="match status" value="1"/>
</dbReference>
<evidence type="ECO:0000313" key="10">
    <source>
        <dbReference type="EMBL" id="KAH0573844.1"/>
    </source>
</evidence>
<proteinExistence type="inferred from homology"/>
<dbReference type="InterPro" id="IPR029052">
    <property type="entry name" value="Metallo-depent_PP-like"/>
</dbReference>
<keyword evidence="4" id="KW-0464">Manganese</keyword>
<feature type="repeat" description="TPR" evidence="6">
    <location>
        <begin position="70"/>
        <end position="103"/>
    </location>
</feature>
<dbReference type="EMBL" id="AUWU02000004">
    <property type="protein sequence ID" value="KAH0573844.1"/>
    <property type="molecule type" value="Genomic_DNA"/>
</dbReference>
<keyword evidence="7" id="KW-0378">Hydrolase</keyword>
<comment type="similarity">
    <text evidence="2">Belongs to the PPP phosphatase family. PP-5 (PP-T) subfamily.</text>
</comment>
<protein>
    <recommendedName>
        <fullName evidence="7">Serine/threonine-protein phosphatase</fullName>
        <ecNumber evidence="7">3.1.3.16</ecNumber>
    </recommendedName>
</protein>
<keyword evidence="3" id="KW-0479">Metal-binding</keyword>
<dbReference type="Gene3D" id="1.25.40.10">
    <property type="entry name" value="Tetratricopeptide repeat domain"/>
    <property type="match status" value="1"/>
</dbReference>
<dbReference type="PRINTS" id="PR00114">
    <property type="entry name" value="STPHPHTASE"/>
</dbReference>
<evidence type="ECO:0000256" key="4">
    <source>
        <dbReference type="ARBA" id="ARBA00023211"/>
    </source>
</evidence>
<dbReference type="InterPro" id="IPR004843">
    <property type="entry name" value="Calcineurin-like_PHP"/>
</dbReference>
<dbReference type="Gene3D" id="3.60.21.10">
    <property type="match status" value="1"/>
</dbReference>
<dbReference type="InterPro" id="IPR006186">
    <property type="entry name" value="Ser/Thr-sp_prot-phosphatase"/>
</dbReference>
<dbReference type="PROSITE" id="PS50005">
    <property type="entry name" value="TPR"/>
    <property type="match status" value="2"/>
</dbReference>
<dbReference type="VEuPathDB" id="GiardiaDB:SS50377_23779"/>
<keyword evidence="6" id="KW-0802">TPR repeat</keyword>
<dbReference type="GO" id="GO:0004722">
    <property type="term" value="F:protein serine/threonine phosphatase activity"/>
    <property type="evidence" value="ECO:0007669"/>
    <property type="project" value="UniProtKB-EC"/>
</dbReference>
<evidence type="ECO:0000256" key="6">
    <source>
        <dbReference type="PROSITE-ProRule" id="PRU00339"/>
    </source>
</evidence>
<evidence type="ECO:0000256" key="5">
    <source>
        <dbReference type="PIRSR" id="PIRSR033096-1"/>
    </source>
</evidence>
<dbReference type="SUPFAM" id="SSF48452">
    <property type="entry name" value="TPR-like"/>
    <property type="match status" value="1"/>
</dbReference>